<dbReference type="Gene3D" id="2.30.29.30">
    <property type="entry name" value="Pleckstrin-homology domain (PH domain)/Phosphotyrosine-binding domain (PTB)"/>
    <property type="match status" value="3"/>
</dbReference>
<evidence type="ECO:0000256" key="1">
    <source>
        <dbReference type="SAM" id="MobiDB-lite"/>
    </source>
</evidence>
<feature type="compositionally biased region" description="Pro residues" evidence="1">
    <location>
        <begin position="459"/>
        <end position="469"/>
    </location>
</feature>
<dbReference type="SMART" id="SM00462">
    <property type="entry name" value="PTB"/>
    <property type="match status" value="3"/>
</dbReference>
<feature type="domain" description="PID" evidence="2">
    <location>
        <begin position="335"/>
        <end position="445"/>
    </location>
</feature>
<proteinExistence type="predicted"/>
<feature type="compositionally biased region" description="Low complexity" evidence="1">
    <location>
        <begin position="953"/>
        <end position="979"/>
    </location>
</feature>
<feature type="compositionally biased region" description="Polar residues" evidence="1">
    <location>
        <begin position="710"/>
        <end position="719"/>
    </location>
</feature>
<feature type="compositionally biased region" description="Low complexity" evidence="1">
    <location>
        <begin position="1062"/>
        <end position="1081"/>
    </location>
</feature>
<dbReference type="AlphaFoldDB" id="A0A0D2WRB6"/>
<evidence type="ECO:0000259" key="2">
    <source>
        <dbReference type="PROSITE" id="PS01179"/>
    </source>
</evidence>
<organism evidence="3 4">
    <name type="scientific">Capsaspora owczarzaki (strain ATCC 30864)</name>
    <dbReference type="NCBI Taxonomy" id="595528"/>
    <lineage>
        <taxon>Eukaryota</taxon>
        <taxon>Filasterea</taxon>
        <taxon>Capsaspora</taxon>
    </lineage>
</organism>
<feature type="region of interest" description="Disordered" evidence="1">
    <location>
        <begin position="1"/>
        <end position="50"/>
    </location>
</feature>
<name>A0A0D2WRB6_CAPO3</name>
<reference evidence="4" key="1">
    <citation type="submission" date="2011-02" db="EMBL/GenBank/DDBJ databases">
        <title>The Genome Sequence of Capsaspora owczarzaki ATCC 30864.</title>
        <authorList>
            <person name="Russ C."/>
            <person name="Cuomo C."/>
            <person name="Burger G."/>
            <person name="Gray M.W."/>
            <person name="Holland P.W.H."/>
            <person name="King N."/>
            <person name="Lang F.B.F."/>
            <person name="Roger A.J."/>
            <person name="Ruiz-Trillo I."/>
            <person name="Young S.K."/>
            <person name="Zeng Q."/>
            <person name="Gargeya S."/>
            <person name="Alvarado L."/>
            <person name="Berlin A."/>
            <person name="Chapman S.B."/>
            <person name="Chen Z."/>
            <person name="Freedman E."/>
            <person name="Gellesch M."/>
            <person name="Goldberg J."/>
            <person name="Griggs A."/>
            <person name="Gujja S."/>
            <person name="Heilman E."/>
            <person name="Heiman D."/>
            <person name="Howarth C."/>
            <person name="Mehta T."/>
            <person name="Neiman D."/>
            <person name="Pearson M."/>
            <person name="Roberts A."/>
            <person name="Saif S."/>
            <person name="Shea T."/>
            <person name="Shenoy N."/>
            <person name="Sisk P."/>
            <person name="Stolte C."/>
            <person name="Sykes S."/>
            <person name="White J."/>
            <person name="Yandava C."/>
            <person name="Haas B."/>
            <person name="Nusbaum C."/>
            <person name="Birren B."/>
        </authorList>
    </citation>
    <scope>NUCLEOTIDE SEQUENCE</scope>
    <source>
        <strain evidence="4">ATCC 30864</strain>
    </source>
</reference>
<dbReference type="InterPro" id="IPR011993">
    <property type="entry name" value="PH-like_dom_sf"/>
</dbReference>
<keyword evidence="4" id="KW-1185">Reference proteome</keyword>
<feature type="compositionally biased region" description="Acidic residues" evidence="1">
    <location>
        <begin position="591"/>
        <end position="603"/>
    </location>
</feature>
<feature type="compositionally biased region" description="Low complexity" evidence="1">
    <location>
        <begin position="1029"/>
        <end position="1040"/>
    </location>
</feature>
<dbReference type="Proteomes" id="UP000008743">
    <property type="component" value="Unassembled WGS sequence"/>
</dbReference>
<feature type="compositionally biased region" description="Low complexity" evidence="1">
    <location>
        <begin position="619"/>
        <end position="641"/>
    </location>
</feature>
<feature type="compositionally biased region" description="Polar residues" evidence="1">
    <location>
        <begin position="790"/>
        <end position="799"/>
    </location>
</feature>
<evidence type="ECO:0000313" key="3">
    <source>
        <dbReference type="EMBL" id="KJE94420.1"/>
    </source>
</evidence>
<dbReference type="PANTHER" id="PTHR45725:SF1">
    <property type="entry name" value="DISHEVELLED ASSOCIATED ACTIVATOR OF MORPHOGENESIS, ISOFORM D"/>
    <property type="match status" value="1"/>
</dbReference>
<feature type="domain" description="PID" evidence="2">
    <location>
        <begin position="837"/>
        <end position="931"/>
    </location>
</feature>
<dbReference type="InterPro" id="IPR006020">
    <property type="entry name" value="PTB/PI_dom"/>
</dbReference>
<feature type="compositionally biased region" description="Low complexity" evidence="1">
    <location>
        <begin position="13"/>
        <end position="46"/>
    </location>
</feature>
<feature type="region of interest" description="Disordered" evidence="1">
    <location>
        <begin position="703"/>
        <end position="756"/>
    </location>
</feature>
<feature type="compositionally biased region" description="Low complexity" evidence="1">
    <location>
        <begin position="720"/>
        <end position="742"/>
    </location>
</feature>
<accession>A0A0D2WRB6</accession>
<feature type="compositionally biased region" description="Pro residues" evidence="1">
    <location>
        <begin position="642"/>
        <end position="653"/>
    </location>
</feature>
<dbReference type="PANTHER" id="PTHR45725">
    <property type="entry name" value="FORMIN HOMOLOGY 2 FAMILY MEMBER"/>
    <property type="match status" value="1"/>
</dbReference>
<dbReference type="PROSITE" id="PS01179">
    <property type="entry name" value="PID"/>
    <property type="match status" value="2"/>
</dbReference>
<feature type="region of interest" description="Disordered" evidence="1">
    <location>
        <begin position="951"/>
        <end position="1101"/>
    </location>
</feature>
<feature type="compositionally biased region" description="Low complexity" evidence="1">
    <location>
        <begin position="988"/>
        <end position="1006"/>
    </location>
</feature>
<sequence>MARLSEWASRLVSPAGGSSSSSWSSSASSSSSSSGLASPSPSSLGAVSGGPGSGTIDFTSFHDDAEVAEGVVSNEPEAFNSKSASSSTGMLNASTLMRSAAYFRNIKYVGCEESKHEYGDLTIAHIVALLKDAKSRPRRMTMVMSIYGVQILDKTDKLVANLPISQIYFSCQLPWNPAVILFCVQEKRGGICTYISHIFYSTRANEINSTFRMCFSLAYKCLVQLRKTKPANSAAWAAENESISRAQNSSIFTASQEEPVSEDIIRALEAGEDSTARFELKTHSSINPDDLNDMTLFEALGKTSSVSYQTDDEELSPSMVETLLLNGSVRYMDLRYQGCVPCPDSDVAEFSAATQLMKNKSKAGRSFMEVNVESVRVVNQKRPEISAEFPTTLIRYSSTVPNQPKMFVFVVSEGQESFMHVFKTDRAAAVNQAFASSFKLAAARRGVPAAKPTQLRVAPTPPALPPKPSIPIRIPKSLDESAKTDTATAAPSSSSKPTSPAPRVEDDGPSMDFGSEPIMDFSDTPLSAGDDDDEDEAGAGAVGESGGDADASLLSDANRAEAATKTFRSRSTPNPHQALLSMFARSTTAEQDLDDSSSDEEDGIGANPGRSRPPAPRKSSVLSATTSSSSEASPSPAEAPRTPQPTSPRPDPFGPNAAAPRTREDSRLARSQSVFQDDTDPNWFEPFRDKALDVQFSNLAKSRVEENGAAQASSNPTDGTPSRPAAAPVSAASPATASPNSTKVFGPAPARPGSALSGSSAVIPLGAHSLTRSISVNVPSVGPSLVGDASNGTSTSGNAASARAGSLADHRARTTAAQPQEATEIVVGNATVSFANIRYLGIYSLADNELPVDEINDFVKHSTKGRKIHLLLSTESVRIVDAKVNQPLLHVPLVHVLYSSLLHKYPKIIVFLVLNGVERIVHVFETERSSEIHLLFAAMFTAAVEQLQQLPAQPQRSATPQKQQQPQQQQQQQQQQPQQQQPPPQPSPARTTPAPAGAAAPPQIAPFVAPAVPSRSSKPIIRGVNTFDSRSPAPLSSPAPVINRPQSVNMVPPVISPPPPSSSSRSATLARSPPAAISPPQAISPPPRVDSPPARPPKRAQSFVDPITSSIFNDAFFNESPAMSSSFSREPSLPPGVFGAVEPEAPILEFAASGELSLY</sequence>
<evidence type="ECO:0000313" key="4">
    <source>
        <dbReference type="Proteomes" id="UP000008743"/>
    </source>
</evidence>
<protein>
    <recommendedName>
        <fullName evidence="2">PID domain-containing protein</fullName>
    </recommendedName>
</protein>
<dbReference type="CDD" id="cd00934">
    <property type="entry name" value="PTB"/>
    <property type="match status" value="3"/>
</dbReference>
<dbReference type="SUPFAM" id="SSF50729">
    <property type="entry name" value="PH domain-like"/>
    <property type="match status" value="3"/>
</dbReference>
<dbReference type="InParanoid" id="A0A0D2WRB6"/>
<gene>
    <name evidence="3" type="ORF">CAOG_005063</name>
</gene>
<feature type="compositionally biased region" description="Pro residues" evidence="1">
    <location>
        <begin position="1082"/>
        <end position="1095"/>
    </location>
</feature>
<feature type="compositionally biased region" description="Low complexity" evidence="1">
    <location>
        <begin position="484"/>
        <end position="502"/>
    </location>
</feature>
<dbReference type="RefSeq" id="XP_004346748.1">
    <property type="nucleotide sequence ID" value="XM_004346698.2"/>
</dbReference>
<feature type="region of interest" description="Disordered" evidence="1">
    <location>
        <begin position="449"/>
        <end position="686"/>
    </location>
</feature>
<feature type="region of interest" description="Disordered" evidence="1">
    <location>
        <begin position="787"/>
        <end position="809"/>
    </location>
</feature>
<dbReference type="EMBL" id="KE346367">
    <property type="protein sequence ID" value="KJE94420.1"/>
    <property type="molecule type" value="Genomic_DNA"/>
</dbReference>
<dbReference type="InterPro" id="IPR051425">
    <property type="entry name" value="Formin_Homology"/>
</dbReference>